<protein>
    <submittedName>
        <fullName evidence="2">Uncharacterized protein</fullName>
    </submittedName>
</protein>
<organism evidence="2 3">
    <name type="scientific">Roseovarius faecimaris</name>
    <dbReference type="NCBI Taxonomy" id="2494550"/>
    <lineage>
        <taxon>Bacteria</taxon>
        <taxon>Pseudomonadati</taxon>
        <taxon>Pseudomonadota</taxon>
        <taxon>Alphaproteobacteria</taxon>
        <taxon>Rhodobacterales</taxon>
        <taxon>Roseobacteraceae</taxon>
        <taxon>Roseovarius</taxon>
    </lineage>
</organism>
<name>A0A6I6ISQ1_9RHOB</name>
<sequence length="79" mass="7940">MKHILLTAAFALAAAPALAGSCPADMAAIDAAMESASLSEGDMTKVKALRAEGEELHDGGDHAASMAKLAEAKSMLGID</sequence>
<reference evidence="3" key="1">
    <citation type="submission" date="2018-12" db="EMBL/GenBank/DDBJ databases">
        <title>Complete genome sequence of Roseovarius sp. MME-070.</title>
        <authorList>
            <person name="Nam Y.-D."/>
            <person name="Kang J."/>
            <person name="Chung W.-H."/>
            <person name="Park Y.S."/>
        </authorList>
    </citation>
    <scope>NUCLEOTIDE SEQUENCE [LARGE SCALE GENOMIC DNA]</scope>
    <source>
        <strain evidence="3">MME-070</strain>
    </source>
</reference>
<dbReference type="EMBL" id="CP034348">
    <property type="protein sequence ID" value="QGX99164.1"/>
    <property type="molecule type" value="Genomic_DNA"/>
</dbReference>
<dbReference type="OrthoDB" id="8480939at2"/>
<keyword evidence="1" id="KW-0732">Signal</keyword>
<dbReference type="AlphaFoldDB" id="A0A6I6ISQ1"/>
<feature type="signal peptide" evidence="1">
    <location>
        <begin position="1"/>
        <end position="19"/>
    </location>
</feature>
<evidence type="ECO:0000313" key="2">
    <source>
        <dbReference type="EMBL" id="QGX99164.1"/>
    </source>
</evidence>
<keyword evidence="3" id="KW-1185">Reference proteome</keyword>
<dbReference type="KEGG" id="rom:EI983_13155"/>
<gene>
    <name evidence="2" type="ORF">EI983_13155</name>
</gene>
<proteinExistence type="predicted"/>
<evidence type="ECO:0000313" key="3">
    <source>
        <dbReference type="Proteomes" id="UP000428330"/>
    </source>
</evidence>
<dbReference type="PROSITE" id="PS51257">
    <property type="entry name" value="PROKAR_LIPOPROTEIN"/>
    <property type="match status" value="1"/>
</dbReference>
<feature type="chain" id="PRO_5026135200" evidence="1">
    <location>
        <begin position="20"/>
        <end position="79"/>
    </location>
</feature>
<evidence type="ECO:0000256" key="1">
    <source>
        <dbReference type="SAM" id="SignalP"/>
    </source>
</evidence>
<dbReference type="Proteomes" id="UP000428330">
    <property type="component" value="Chromosome"/>
</dbReference>
<dbReference type="RefSeq" id="WP_157707845.1">
    <property type="nucleotide sequence ID" value="NZ_CP034348.1"/>
</dbReference>
<accession>A0A6I6ISQ1</accession>